<keyword evidence="3" id="KW-1185">Reference proteome</keyword>
<evidence type="ECO:0000313" key="3">
    <source>
        <dbReference type="Proteomes" id="UP001159363"/>
    </source>
</evidence>
<proteinExistence type="predicted"/>
<reference evidence="2 3" key="1">
    <citation type="submission" date="2023-02" db="EMBL/GenBank/DDBJ databases">
        <title>LHISI_Scaffold_Assembly.</title>
        <authorList>
            <person name="Stuart O.P."/>
            <person name="Cleave R."/>
            <person name="Magrath M.J.L."/>
            <person name="Mikheyev A.S."/>
        </authorList>
    </citation>
    <scope>NUCLEOTIDE SEQUENCE [LARGE SCALE GENOMIC DNA]</scope>
    <source>
        <strain evidence="2">Daus_M_001</strain>
        <tissue evidence="2">Leg muscle</tissue>
    </source>
</reference>
<accession>A0ABQ9GVM0</accession>
<feature type="region of interest" description="Disordered" evidence="1">
    <location>
        <begin position="383"/>
        <end position="413"/>
    </location>
</feature>
<protein>
    <submittedName>
        <fullName evidence="2">Uncharacterized protein</fullName>
    </submittedName>
</protein>
<dbReference type="Proteomes" id="UP001159363">
    <property type="component" value="Chromosome 8"/>
</dbReference>
<gene>
    <name evidence="2" type="ORF">PR048_023988</name>
</gene>
<evidence type="ECO:0000256" key="1">
    <source>
        <dbReference type="SAM" id="MobiDB-lite"/>
    </source>
</evidence>
<comment type="caution">
    <text evidence="2">The sequence shown here is derived from an EMBL/GenBank/DDBJ whole genome shotgun (WGS) entry which is preliminary data.</text>
</comment>
<evidence type="ECO:0000313" key="2">
    <source>
        <dbReference type="EMBL" id="KAJ8876079.1"/>
    </source>
</evidence>
<sequence length="413" mass="46536">MLQEVISVFYNTAAPSPKKYEGRLKKGGGNGRTPIKLANQRHRPALFPRAEIWGDDPTGKRTRFALGGRRHDVSPASALRPMKRSVRHAVAVTAFHTTMIQPAGHWLCTAGGGKETKAFSGTVFRSRVFFRLQSARRCDLGPRKRQRIPSQVLAGRGMEVLKNKEMCREYFCHSREKTETKAKFRTRLEETMMTQRTQVFLDELVATFQELKSAPVSRRTEMFVFASRIRLGFSVTIERWSGVCSKYFTWSFTPICSDMDHTVHVVLTGLLAKLKGMEVQYCKTAIDRSTAAMRAVFDIFPRWLGGDVTRRCQAKTRSSLALTFVLPTARPFSQPPPGLGCVMNNWSREIWAPLNTQVSRADEGEARLALVHRLNVRVGEMAAPRENPPTSGIVRHDSHVRKSGEPISGNRFA</sequence>
<name>A0ABQ9GVM0_9NEOP</name>
<feature type="compositionally biased region" description="Basic and acidic residues" evidence="1">
    <location>
        <begin position="394"/>
        <end position="404"/>
    </location>
</feature>
<dbReference type="EMBL" id="JARBHB010000009">
    <property type="protein sequence ID" value="KAJ8876079.1"/>
    <property type="molecule type" value="Genomic_DNA"/>
</dbReference>
<organism evidence="2 3">
    <name type="scientific">Dryococelus australis</name>
    <dbReference type="NCBI Taxonomy" id="614101"/>
    <lineage>
        <taxon>Eukaryota</taxon>
        <taxon>Metazoa</taxon>
        <taxon>Ecdysozoa</taxon>
        <taxon>Arthropoda</taxon>
        <taxon>Hexapoda</taxon>
        <taxon>Insecta</taxon>
        <taxon>Pterygota</taxon>
        <taxon>Neoptera</taxon>
        <taxon>Polyneoptera</taxon>
        <taxon>Phasmatodea</taxon>
        <taxon>Verophasmatodea</taxon>
        <taxon>Anareolatae</taxon>
        <taxon>Phasmatidae</taxon>
        <taxon>Eurycanthinae</taxon>
        <taxon>Dryococelus</taxon>
    </lineage>
</organism>